<gene>
    <name evidence="2" type="ORF">ENT87_05815</name>
    <name evidence="3" type="ORF">ENU30_02345</name>
</gene>
<organism evidence="2">
    <name type="scientific">Ignisphaera aggregans</name>
    <dbReference type="NCBI Taxonomy" id="334771"/>
    <lineage>
        <taxon>Archaea</taxon>
        <taxon>Thermoproteota</taxon>
        <taxon>Thermoprotei</taxon>
        <taxon>Desulfurococcales</taxon>
        <taxon>Desulfurococcaceae</taxon>
        <taxon>Ignisphaera</taxon>
    </lineage>
</organism>
<name>A0A7J3I8Y8_9CREN</name>
<dbReference type="EMBL" id="DTAI01000168">
    <property type="protein sequence ID" value="HGN37045.1"/>
    <property type="molecule type" value="Genomic_DNA"/>
</dbReference>
<sequence length="241" mass="26832">MLRQLAYLFTYRVDTGLSLTTKLYIPVTIMLFLILAINPNHILLASIQLVAILAIELSILLYIGSLKNVASAIVFIAIFIVLGLITRTLSIILGYEPANLEDMVVSTIRVVEFFLAITIAFQWIKISEYSWFLKKMGLTNIATLVTITLTQLSPILVAYSEALTTIKLKYGGRVLQKAVKPLIIYSINYGRDVAEAVYMYGIPELNIQFSIKEIDVALMMVTTTVLVLLGIMPKIIVGLLL</sequence>
<feature type="transmembrane region" description="Helical" evidence="1">
    <location>
        <begin position="70"/>
        <end position="95"/>
    </location>
</feature>
<feature type="transmembrane region" description="Helical" evidence="1">
    <location>
        <begin position="21"/>
        <end position="37"/>
    </location>
</feature>
<evidence type="ECO:0000313" key="3">
    <source>
        <dbReference type="EMBL" id="HGQ17809.1"/>
    </source>
</evidence>
<evidence type="ECO:0000256" key="1">
    <source>
        <dbReference type="SAM" id="Phobius"/>
    </source>
</evidence>
<feature type="transmembrane region" description="Helical" evidence="1">
    <location>
        <begin position="107"/>
        <end position="126"/>
    </location>
</feature>
<protein>
    <recommendedName>
        <fullName evidence="4">Energy-coupling factor transporter transmembrane protein EcfT</fullName>
    </recommendedName>
</protein>
<feature type="transmembrane region" description="Helical" evidence="1">
    <location>
        <begin position="43"/>
        <end position="63"/>
    </location>
</feature>
<feature type="transmembrane region" description="Helical" evidence="1">
    <location>
        <begin position="216"/>
        <end position="240"/>
    </location>
</feature>
<keyword evidence="1" id="KW-0472">Membrane</keyword>
<comment type="caution">
    <text evidence="2">The sequence shown here is derived from an EMBL/GenBank/DDBJ whole genome shotgun (WGS) entry which is preliminary data.</text>
</comment>
<feature type="transmembrane region" description="Helical" evidence="1">
    <location>
        <begin position="138"/>
        <end position="159"/>
    </location>
</feature>
<dbReference type="EMBL" id="DTBZ01000056">
    <property type="protein sequence ID" value="HGQ17809.1"/>
    <property type="molecule type" value="Genomic_DNA"/>
</dbReference>
<keyword evidence="1" id="KW-1133">Transmembrane helix</keyword>
<accession>A0A7J3I8Y8</accession>
<reference evidence="2" key="1">
    <citation type="journal article" date="2020" name="mSystems">
        <title>Genome- and Community-Level Interaction Insights into Carbon Utilization and Element Cycling Functions of Hydrothermarchaeota in Hydrothermal Sediment.</title>
        <authorList>
            <person name="Zhou Z."/>
            <person name="Liu Y."/>
            <person name="Xu W."/>
            <person name="Pan J."/>
            <person name="Luo Z.H."/>
            <person name="Li M."/>
        </authorList>
    </citation>
    <scope>NUCLEOTIDE SEQUENCE [LARGE SCALE GENOMIC DNA]</scope>
    <source>
        <strain evidence="2">SpSt-618</strain>
        <strain evidence="3">SpSt-657</strain>
    </source>
</reference>
<evidence type="ECO:0008006" key="4">
    <source>
        <dbReference type="Google" id="ProtNLM"/>
    </source>
</evidence>
<proteinExistence type="predicted"/>
<dbReference type="AlphaFoldDB" id="A0A7J3I8Y8"/>
<evidence type="ECO:0000313" key="2">
    <source>
        <dbReference type="EMBL" id="HGN37045.1"/>
    </source>
</evidence>
<keyword evidence="1" id="KW-0812">Transmembrane</keyword>